<comment type="caution">
    <text evidence="7">The sequence shown here is derived from an EMBL/GenBank/DDBJ whole genome shotgun (WGS) entry which is preliminary data.</text>
</comment>
<dbReference type="InterPro" id="IPR002645">
    <property type="entry name" value="STAS_dom"/>
</dbReference>
<feature type="transmembrane region" description="Helical" evidence="5">
    <location>
        <begin position="368"/>
        <end position="392"/>
    </location>
</feature>
<evidence type="ECO:0000256" key="3">
    <source>
        <dbReference type="ARBA" id="ARBA00022989"/>
    </source>
</evidence>
<organism evidence="7 8">
    <name type="scientific">Albula goreensis</name>
    <dbReference type="NCBI Taxonomy" id="1534307"/>
    <lineage>
        <taxon>Eukaryota</taxon>
        <taxon>Metazoa</taxon>
        <taxon>Chordata</taxon>
        <taxon>Craniata</taxon>
        <taxon>Vertebrata</taxon>
        <taxon>Euteleostomi</taxon>
        <taxon>Actinopterygii</taxon>
        <taxon>Neopterygii</taxon>
        <taxon>Teleostei</taxon>
        <taxon>Albuliformes</taxon>
        <taxon>Albulidae</taxon>
        <taxon>Albula</taxon>
    </lineage>
</organism>
<dbReference type="CDD" id="cd07042">
    <property type="entry name" value="STAS_SulP_like_sulfate_transporter"/>
    <property type="match status" value="1"/>
</dbReference>
<dbReference type="AlphaFoldDB" id="A0A8T3CYD4"/>
<feature type="transmembrane region" description="Helical" evidence="5">
    <location>
        <begin position="172"/>
        <end position="194"/>
    </location>
</feature>
<dbReference type="Pfam" id="PF01740">
    <property type="entry name" value="STAS"/>
    <property type="match status" value="1"/>
</dbReference>
<dbReference type="EMBL" id="JAERUA010000014">
    <property type="protein sequence ID" value="KAI1890333.1"/>
    <property type="molecule type" value="Genomic_DNA"/>
</dbReference>
<evidence type="ECO:0000256" key="5">
    <source>
        <dbReference type="SAM" id="Phobius"/>
    </source>
</evidence>
<feature type="transmembrane region" description="Helical" evidence="5">
    <location>
        <begin position="404"/>
        <end position="421"/>
    </location>
</feature>
<dbReference type="InterPro" id="IPR036513">
    <property type="entry name" value="STAS_dom_sf"/>
</dbReference>
<dbReference type="GO" id="GO:0016020">
    <property type="term" value="C:membrane"/>
    <property type="evidence" value="ECO:0007669"/>
    <property type="project" value="UniProtKB-SubCell"/>
</dbReference>
<evidence type="ECO:0000256" key="1">
    <source>
        <dbReference type="ARBA" id="ARBA00004141"/>
    </source>
</evidence>
<keyword evidence="2 5" id="KW-0812">Transmembrane</keyword>
<name>A0A8T3CYD4_9TELE</name>
<dbReference type="Proteomes" id="UP000829720">
    <property type="component" value="Unassembled WGS sequence"/>
</dbReference>
<feature type="transmembrane region" description="Helical" evidence="5">
    <location>
        <begin position="336"/>
        <end position="356"/>
    </location>
</feature>
<keyword evidence="8" id="KW-1185">Reference proteome</keyword>
<dbReference type="InterPro" id="IPR001902">
    <property type="entry name" value="SLC26A/SulP_fam"/>
</dbReference>
<accession>A0A8T3CYD4</accession>
<feature type="transmembrane region" description="Helical" evidence="5">
    <location>
        <begin position="281"/>
        <end position="300"/>
    </location>
</feature>
<keyword evidence="4 5" id="KW-0472">Membrane</keyword>
<gene>
    <name evidence="7" type="ORF">AGOR_G00152650</name>
</gene>
<evidence type="ECO:0000256" key="4">
    <source>
        <dbReference type="ARBA" id="ARBA00023136"/>
    </source>
</evidence>
<feature type="transmembrane region" description="Helical" evidence="5">
    <location>
        <begin position="465"/>
        <end position="494"/>
    </location>
</feature>
<reference evidence="7" key="1">
    <citation type="submission" date="2021-01" db="EMBL/GenBank/DDBJ databases">
        <authorList>
            <person name="Zahm M."/>
            <person name="Roques C."/>
            <person name="Cabau C."/>
            <person name="Klopp C."/>
            <person name="Donnadieu C."/>
            <person name="Jouanno E."/>
            <person name="Lampietro C."/>
            <person name="Louis A."/>
            <person name="Herpin A."/>
            <person name="Echchiki A."/>
            <person name="Berthelot C."/>
            <person name="Parey E."/>
            <person name="Roest-Crollius H."/>
            <person name="Braasch I."/>
            <person name="Postlethwait J."/>
            <person name="Bobe J."/>
            <person name="Montfort J."/>
            <person name="Bouchez O."/>
            <person name="Begum T."/>
            <person name="Mejri S."/>
            <person name="Adams A."/>
            <person name="Chen W.-J."/>
            <person name="Guiguen Y."/>
        </authorList>
    </citation>
    <scope>NUCLEOTIDE SEQUENCE</scope>
    <source>
        <tissue evidence="7">Blood</tissue>
    </source>
</reference>
<feature type="domain" description="STAS" evidence="6">
    <location>
        <begin position="518"/>
        <end position="678"/>
    </location>
</feature>
<evidence type="ECO:0000313" key="8">
    <source>
        <dbReference type="Proteomes" id="UP000829720"/>
    </source>
</evidence>
<dbReference type="NCBIfam" id="TIGR00815">
    <property type="entry name" value="sulP"/>
    <property type="match status" value="1"/>
</dbReference>
<dbReference type="Pfam" id="PF00916">
    <property type="entry name" value="Sulfate_transp"/>
    <property type="match status" value="1"/>
</dbReference>
<feature type="transmembrane region" description="Helical" evidence="5">
    <location>
        <begin position="246"/>
        <end position="269"/>
    </location>
</feature>
<dbReference type="PROSITE" id="PS50801">
    <property type="entry name" value="STAS"/>
    <property type="match status" value="1"/>
</dbReference>
<keyword evidence="3 5" id="KW-1133">Transmembrane helix</keyword>
<protein>
    <recommendedName>
        <fullName evidence="6">STAS domain-containing protein</fullName>
    </recommendedName>
</protein>
<evidence type="ECO:0000313" key="7">
    <source>
        <dbReference type="EMBL" id="KAI1890333.1"/>
    </source>
</evidence>
<dbReference type="InterPro" id="IPR011547">
    <property type="entry name" value="SLC26A/SulP_dom"/>
</dbReference>
<dbReference type="SUPFAM" id="SSF52091">
    <property type="entry name" value="SpoIIaa-like"/>
    <property type="match status" value="1"/>
</dbReference>
<evidence type="ECO:0000256" key="2">
    <source>
        <dbReference type="ARBA" id="ARBA00022692"/>
    </source>
</evidence>
<sequence>MAEGQNSIYRGRRVVLNELKLDEVAEKFKTKTPLANKVRGSLRCSGPRLKRCLLGCVPVLSWVPHYSIRECGLGDLVSGLSVGIMHLPQGMAYALLAAVPPVFGLYSSFYPILVYFLFGTSRHISMGSYAVLCVMIGGVTERLAPDSKFLLYNTTNGSAVDLLSLEAERVRIAAAVTFLCGIFQILLGLVRFGFMVTYLSEPLIRGYTTAVAIHVIVSQLKHVFGISPHRHHGPLSLLWTFSEVCYLLPNTNICTLVVSAVSMMTLIAVKELNALSRKLPFPIPAELLAVILATVATWQFRLDTQYGLEVVGSIPSGLQPPVLPPMSVFKEVLGDAFSLSVVGYSIAISMGQIFALKYGYQLDSNQELLALGLSNLVGGVFQCFAVSCSMSRSLVQENAGGKTQMASLVSSLVVLVILLKAGELFQQLPKAMLAAVIFVNLQGMLKQVTDIPMLWRTSRVDMLVWVVTLISTILLNADLGLVAAVAFSLLTVIFRTQLPQYSILGRVHGTNIYKPVEEYRKVEQVPGIVIFRSSATLYFANADMYADALAEKSGVFSKPRENQANEKLNREQASVNGHEMEMQCETDGKHQLTGEDSIPDSTLLHTIILDLSPVNFLDTVGVKTLTNIQREYGKAGVEVLLSGCQNCVVEALERGGFFVEMVTKAQLFSSVHDAVLHKSG</sequence>
<dbReference type="InterPro" id="IPR018045">
    <property type="entry name" value="S04_transporter_CS"/>
</dbReference>
<feature type="transmembrane region" description="Helical" evidence="5">
    <location>
        <begin position="93"/>
        <end position="118"/>
    </location>
</feature>
<dbReference type="OrthoDB" id="288203at2759"/>
<dbReference type="Gene3D" id="3.30.750.24">
    <property type="entry name" value="STAS domain"/>
    <property type="match status" value="1"/>
</dbReference>
<comment type="subcellular location">
    <subcellularLocation>
        <location evidence="1">Membrane</location>
        <topology evidence="1">Multi-pass membrane protein</topology>
    </subcellularLocation>
</comment>
<dbReference type="PROSITE" id="PS01130">
    <property type="entry name" value="SLC26A"/>
    <property type="match status" value="1"/>
</dbReference>
<dbReference type="PANTHER" id="PTHR11814">
    <property type="entry name" value="SULFATE TRANSPORTER"/>
    <property type="match status" value="1"/>
</dbReference>
<proteinExistence type="predicted"/>
<dbReference type="GO" id="GO:0008271">
    <property type="term" value="F:secondary active sulfate transmembrane transporter activity"/>
    <property type="evidence" value="ECO:0007669"/>
    <property type="project" value="InterPro"/>
</dbReference>
<evidence type="ECO:0000259" key="6">
    <source>
        <dbReference type="PROSITE" id="PS50801"/>
    </source>
</evidence>